<keyword evidence="8" id="KW-1185">Reference proteome</keyword>
<evidence type="ECO:0000313" key="8">
    <source>
        <dbReference type="Proteomes" id="UP000008065"/>
    </source>
</evidence>
<keyword evidence="1" id="KW-0479">Metal-binding</keyword>
<dbReference type="Gene3D" id="2.170.270.10">
    <property type="entry name" value="SET domain"/>
    <property type="match status" value="1"/>
</dbReference>
<evidence type="ECO:0000256" key="3">
    <source>
        <dbReference type="ARBA" id="ARBA00022833"/>
    </source>
</evidence>
<dbReference type="VEuPathDB" id="FungiDB:NEUTE1DRAFT_150707"/>
<dbReference type="Pfam" id="PF00856">
    <property type="entry name" value="SET"/>
    <property type="match status" value="1"/>
</dbReference>
<evidence type="ECO:0000256" key="1">
    <source>
        <dbReference type="ARBA" id="ARBA00022723"/>
    </source>
</evidence>
<dbReference type="PROSITE" id="PS50280">
    <property type="entry name" value="SET"/>
    <property type="match status" value="1"/>
</dbReference>
<proteinExistence type="predicted"/>
<dbReference type="PROSITE" id="PS50865">
    <property type="entry name" value="ZF_MYND_2"/>
    <property type="match status" value="1"/>
</dbReference>
<evidence type="ECO:0000256" key="4">
    <source>
        <dbReference type="PROSITE-ProRule" id="PRU00134"/>
    </source>
</evidence>
<evidence type="ECO:0000313" key="7">
    <source>
        <dbReference type="EMBL" id="EGO53374.1"/>
    </source>
</evidence>
<sequence>MAPSLPPPIPKTRVGGIPGVDRGRSLFSTERFGAGETIAIIDNPLLALPDDANMRTTCNYCLYVSGTIEFEGDVEAGPRTCKACTGCKAAVYCNAECQRAHWKLVHKAECKMFKRIKERTGKDWLPTPVRAVAQVMLLLKAGDEETVKAFGPGGTLESNVEGFKTDEGLWGDFELQATGAVVYAGLLQSDETLKQAMEVLCKMQTNAFNRFDADTGQAGIYLHPSLSMVNHSCVPNAYIAFEKRKAFLKAERDIEPGDEILISYIDHTMPRRARQESLRLYHFQCNCIRCKDDLNAYEVIQACGVSPGVKWLNSTSFQPDVASLVPAYIERSKTVPKSKIEEIHWKCMELTCIVQGDPMENARAQWELCKPLRDAQLWALDPLPPTILRIATMLGSNRTTLAKALPLHCFMALECYPFKYPASFTPFRVKTLMTIAKLLSAAGDLTYSGDLARYCDHEGVIGVLATADIVSLTEVILRLVRQNGVIGGVASWDVLFGTKEMLRDIEDLQERDEKDAAMVKHWANNLQDPVSKAFWENVVLKPITQLASFAIEIIEAELGCNKSLARKKLGLRRGPFVTVGRCQILGSLLVTLEPLHPALENIEVYLKTFDRAHVAQHASQVYIFSTKCCNFILVEVRDLGPKPRQFLLQTASDFGQSVARLSGELVLR</sequence>
<dbReference type="Proteomes" id="UP000008065">
    <property type="component" value="Unassembled WGS sequence"/>
</dbReference>
<feature type="domain" description="MYND-type" evidence="6">
    <location>
        <begin position="58"/>
        <end position="110"/>
    </location>
</feature>
<dbReference type="InterPro" id="IPR050869">
    <property type="entry name" value="H3K4_H4K5_MeTrfase"/>
</dbReference>
<dbReference type="OrthoDB" id="265717at2759"/>
<dbReference type="Pfam" id="PF01753">
    <property type="entry name" value="zf-MYND"/>
    <property type="match status" value="1"/>
</dbReference>
<dbReference type="AlphaFoldDB" id="F8N367"/>
<dbReference type="EMBL" id="GL891382">
    <property type="protein sequence ID" value="EGO53374.1"/>
    <property type="molecule type" value="Genomic_DNA"/>
</dbReference>
<dbReference type="KEGG" id="nte:NEUTE1DRAFT150707"/>
<dbReference type="GeneID" id="20827278"/>
<gene>
    <name evidence="7" type="ORF">NEUTE1DRAFT_150707</name>
</gene>
<dbReference type="Gene3D" id="1.10.220.160">
    <property type="match status" value="1"/>
</dbReference>
<dbReference type="SUPFAM" id="SSF82199">
    <property type="entry name" value="SET domain"/>
    <property type="match status" value="1"/>
</dbReference>
<reference evidence="8" key="1">
    <citation type="journal article" date="2011" name="Genetics">
        <title>Massive changes in genome architecture accompany the transition to self-fertility in the filamentous fungus Neurospora tetrasperma.</title>
        <authorList>
            <person name="Ellison C.E."/>
            <person name="Stajich J.E."/>
            <person name="Jacobson D.J."/>
            <person name="Natvig D.O."/>
            <person name="Lapidus A."/>
            <person name="Foster B."/>
            <person name="Aerts A."/>
            <person name="Riley R."/>
            <person name="Lindquist E.A."/>
            <person name="Grigoriev I.V."/>
            <person name="Taylor J.W."/>
        </authorList>
    </citation>
    <scope>NUCLEOTIDE SEQUENCE [LARGE SCALE GENOMIC DNA]</scope>
    <source>
        <strain evidence="8">FGSC 2508 / P0657</strain>
    </source>
</reference>
<dbReference type="HOGENOM" id="CLU_018406_5_3_1"/>
<dbReference type="GO" id="GO:0005634">
    <property type="term" value="C:nucleus"/>
    <property type="evidence" value="ECO:0007669"/>
    <property type="project" value="TreeGrafter"/>
</dbReference>
<evidence type="ECO:0000256" key="2">
    <source>
        <dbReference type="ARBA" id="ARBA00022771"/>
    </source>
</evidence>
<keyword evidence="2 4" id="KW-0863">Zinc-finger</keyword>
<dbReference type="PANTHER" id="PTHR12197">
    <property type="entry name" value="HISTONE-LYSINE N-METHYLTRANSFERASE SMYD"/>
    <property type="match status" value="1"/>
</dbReference>
<keyword evidence="3" id="KW-0862">Zinc</keyword>
<dbReference type="RefSeq" id="XP_009856985.1">
    <property type="nucleotide sequence ID" value="XM_009858683.1"/>
</dbReference>
<dbReference type="Gene3D" id="6.10.140.2220">
    <property type="match status" value="1"/>
</dbReference>
<protein>
    <submittedName>
        <fullName evidence="7">Uncharacterized protein</fullName>
    </submittedName>
</protein>
<evidence type="ECO:0000259" key="6">
    <source>
        <dbReference type="PROSITE" id="PS50865"/>
    </source>
</evidence>
<dbReference type="SUPFAM" id="SSF144232">
    <property type="entry name" value="HIT/MYND zinc finger-like"/>
    <property type="match status" value="1"/>
</dbReference>
<accession>F8N367</accession>
<dbReference type="SMART" id="SM00317">
    <property type="entry name" value="SET"/>
    <property type="match status" value="1"/>
</dbReference>
<evidence type="ECO:0000259" key="5">
    <source>
        <dbReference type="PROSITE" id="PS50280"/>
    </source>
</evidence>
<dbReference type="PANTHER" id="PTHR12197:SF251">
    <property type="entry name" value="EG:BACR7C10.4 PROTEIN"/>
    <property type="match status" value="1"/>
</dbReference>
<feature type="domain" description="SET" evidence="5">
    <location>
        <begin position="10"/>
        <end position="265"/>
    </location>
</feature>
<dbReference type="InterPro" id="IPR046341">
    <property type="entry name" value="SET_dom_sf"/>
</dbReference>
<dbReference type="GO" id="GO:0008270">
    <property type="term" value="F:zinc ion binding"/>
    <property type="evidence" value="ECO:0007669"/>
    <property type="project" value="UniProtKB-KW"/>
</dbReference>
<name>F8N367_NEUT8</name>
<organism evidence="7 8">
    <name type="scientific">Neurospora tetrasperma (strain FGSC 2508 / ATCC MYA-4615 / P0657)</name>
    <dbReference type="NCBI Taxonomy" id="510951"/>
    <lineage>
        <taxon>Eukaryota</taxon>
        <taxon>Fungi</taxon>
        <taxon>Dikarya</taxon>
        <taxon>Ascomycota</taxon>
        <taxon>Pezizomycotina</taxon>
        <taxon>Sordariomycetes</taxon>
        <taxon>Sordariomycetidae</taxon>
        <taxon>Sordariales</taxon>
        <taxon>Sordariaceae</taxon>
        <taxon>Neurospora</taxon>
    </lineage>
</organism>
<dbReference type="InterPro" id="IPR001214">
    <property type="entry name" value="SET_dom"/>
</dbReference>
<dbReference type="InterPro" id="IPR002893">
    <property type="entry name" value="Znf_MYND"/>
</dbReference>